<feature type="transmembrane region" description="Helical" evidence="1">
    <location>
        <begin position="43"/>
        <end position="67"/>
    </location>
</feature>
<dbReference type="OrthoDB" id="1934519at2"/>
<dbReference type="Proteomes" id="UP000190476">
    <property type="component" value="Chromosome I"/>
</dbReference>
<keyword evidence="1" id="KW-0472">Membrane</keyword>
<dbReference type="RefSeq" id="WP_079481494.1">
    <property type="nucleotide sequence ID" value="NZ_CBML010000006.1"/>
</dbReference>
<evidence type="ECO:0000313" key="2">
    <source>
        <dbReference type="EMBL" id="SLK20260.1"/>
    </source>
</evidence>
<sequence>MDKDQIKTLLKCAMFGIIWIAITATIAILMMNLTRYNFKDVMFIEGIVLVILGLFASVSGNPMGLCIQALGNSNSQYVANANMQITKLDTEKAHRNAKTTIRMGISTVALIIGGILSMVISFII</sequence>
<reference evidence="3" key="1">
    <citation type="submission" date="2017-03" db="EMBL/GenBank/DDBJ databases">
        <authorList>
            <person name="Falquet L."/>
            <person name="Falquet L."/>
        </authorList>
    </citation>
    <scope>NUCLEOTIDE SEQUENCE [LARGE SCALE GENOMIC DNA]</scope>
</reference>
<name>A0A1U6JIV9_9CLOT</name>
<evidence type="ECO:0000313" key="3">
    <source>
        <dbReference type="Proteomes" id="UP000190476"/>
    </source>
</evidence>
<dbReference type="AlphaFoldDB" id="A0A1U6JIV9"/>
<keyword evidence="1" id="KW-1133">Transmembrane helix</keyword>
<feature type="transmembrane region" description="Helical" evidence="1">
    <location>
        <begin position="12"/>
        <end position="31"/>
    </location>
</feature>
<protein>
    <submittedName>
        <fullName evidence="2">Uncharacterized protein</fullName>
    </submittedName>
</protein>
<gene>
    <name evidence="2" type="ORF">CCH01_18470</name>
</gene>
<evidence type="ECO:0000256" key="1">
    <source>
        <dbReference type="SAM" id="Phobius"/>
    </source>
</evidence>
<dbReference type="EMBL" id="LT799839">
    <property type="protein sequence ID" value="SLK20260.1"/>
    <property type="molecule type" value="Genomic_DNA"/>
</dbReference>
<accession>A0A1U6JIV9</accession>
<proteinExistence type="predicted"/>
<keyword evidence="3" id="KW-1185">Reference proteome</keyword>
<keyword evidence="1" id="KW-0812">Transmembrane</keyword>
<dbReference type="STRING" id="1351755.CCH01_18470"/>
<feature type="transmembrane region" description="Helical" evidence="1">
    <location>
        <begin position="101"/>
        <end position="123"/>
    </location>
</feature>
<organism evidence="2 3">
    <name type="scientific">Clostridium chauvoei JF4335</name>
    <dbReference type="NCBI Taxonomy" id="1351755"/>
    <lineage>
        <taxon>Bacteria</taxon>
        <taxon>Bacillati</taxon>
        <taxon>Bacillota</taxon>
        <taxon>Clostridia</taxon>
        <taxon>Eubacteriales</taxon>
        <taxon>Clostridiaceae</taxon>
        <taxon>Clostridium</taxon>
    </lineage>
</organism>
<dbReference type="GeneID" id="66302162"/>